<dbReference type="PANTHER" id="PTHR43667:SF2">
    <property type="entry name" value="FATTY ACID C-METHYL TRANSFERASE"/>
    <property type="match status" value="1"/>
</dbReference>
<dbReference type="InterPro" id="IPR050723">
    <property type="entry name" value="CFA/CMAS"/>
</dbReference>
<dbReference type="Pfam" id="PF02353">
    <property type="entry name" value="CMAS"/>
    <property type="match status" value="2"/>
</dbReference>
<dbReference type="InterPro" id="IPR003333">
    <property type="entry name" value="CMAS"/>
</dbReference>
<keyword evidence="8" id="KW-1185">Reference proteome</keyword>
<dbReference type="PANTHER" id="PTHR43667">
    <property type="entry name" value="CYCLOPROPANE-FATTY-ACYL-PHOSPHOLIPID SYNTHASE"/>
    <property type="match status" value="1"/>
</dbReference>
<evidence type="ECO:0000256" key="1">
    <source>
        <dbReference type="ARBA" id="ARBA00010815"/>
    </source>
</evidence>
<name>A0A2H3JDA1_WOLCO</name>
<evidence type="ECO:0000256" key="3">
    <source>
        <dbReference type="ARBA" id="ARBA00022679"/>
    </source>
</evidence>
<feature type="compositionally biased region" description="Polar residues" evidence="6">
    <location>
        <begin position="170"/>
        <end position="184"/>
    </location>
</feature>
<evidence type="ECO:0000313" key="8">
    <source>
        <dbReference type="Proteomes" id="UP000218811"/>
    </source>
</evidence>
<gene>
    <name evidence="7" type="ORF">WOLCODRAFT_142971</name>
</gene>
<dbReference type="SUPFAM" id="SSF53335">
    <property type="entry name" value="S-adenosyl-L-methionine-dependent methyltransferases"/>
    <property type="match status" value="1"/>
</dbReference>
<accession>A0A2H3JDA1</accession>
<evidence type="ECO:0000256" key="4">
    <source>
        <dbReference type="ARBA" id="ARBA00022691"/>
    </source>
</evidence>
<dbReference type="Proteomes" id="UP000218811">
    <property type="component" value="Unassembled WGS sequence"/>
</dbReference>
<feature type="region of interest" description="Disordered" evidence="6">
    <location>
        <begin position="170"/>
        <end position="218"/>
    </location>
</feature>
<keyword evidence="2 7" id="KW-0489">Methyltransferase</keyword>
<dbReference type="GO" id="GO:0032259">
    <property type="term" value="P:methylation"/>
    <property type="evidence" value="ECO:0007669"/>
    <property type="project" value="UniProtKB-KW"/>
</dbReference>
<evidence type="ECO:0000256" key="2">
    <source>
        <dbReference type="ARBA" id="ARBA00022603"/>
    </source>
</evidence>
<reference evidence="7 8" key="1">
    <citation type="journal article" date="2012" name="Science">
        <title>The Paleozoic origin of enzymatic lignin decomposition reconstructed from 31 fungal genomes.</title>
        <authorList>
            <person name="Floudas D."/>
            <person name="Binder M."/>
            <person name="Riley R."/>
            <person name="Barry K."/>
            <person name="Blanchette R.A."/>
            <person name="Henrissat B."/>
            <person name="Martinez A.T."/>
            <person name="Otillar R."/>
            <person name="Spatafora J.W."/>
            <person name="Yadav J.S."/>
            <person name="Aerts A."/>
            <person name="Benoit I."/>
            <person name="Boyd A."/>
            <person name="Carlson A."/>
            <person name="Copeland A."/>
            <person name="Coutinho P.M."/>
            <person name="de Vries R.P."/>
            <person name="Ferreira P."/>
            <person name="Findley K."/>
            <person name="Foster B."/>
            <person name="Gaskell J."/>
            <person name="Glotzer D."/>
            <person name="Gorecki P."/>
            <person name="Heitman J."/>
            <person name="Hesse C."/>
            <person name="Hori C."/>
            <person name="Igarashi K."/>
            <person name="Jurgens J.A."/>
            <person name="Kallen N."/>
            <person name="Kersten P."/>
            <person name="Kohler A."/>
            <person name="Kuees U."/>
            <person name="Kumar T.K.A."/>
            <person name="Kuo A."/>
            <person name="LaButti K."/>
            <person name="Larrondo L.F."/>
            <person name="Lindquist E."/>
            <person name="Ling A."/>
            <person name="Lombard V."/>
            <person name="Lucas S."/>
            <person name="Lundell T."/>
            <person name="Martin R."/>
            <person name="McLaughlin D.J."/>
            <person name="Morgenstern I."/>
            <person name="Morin E."/>
            <person name="Murat C."/>
            <person name="Nagy L.G."/>
            <person name="Nolan M."/>
            <person name="Ohm R.A."/>
            <person name="Patyshakuliyeva A."/>
            <person name="Rokas A."/>
            <person name="Ruiz-Duenas F.J."/>
            <person name="Sabat G."/>
            <person name="Salamov A."/>
            <person name="Samejima M."/>
            <person name="Schmutz J."/>
            <person name="Slot J.C."/>
            <person name="St John F."/>
            <person name="Stenlid J."/>
            <person name="Sun H."/>
            <person name="Sun S."/>
            <person name="Syed K."/>
            <person name="Tsang A."/>
            <person name="Wiebenga A."/>
            <person name="Young D."/>
            <person name="Pisabarro A."/>
            <person name="Eastwood D.C."/>
            <person name="Martin F."/>
            <person name="Cullen D."/>
            <person name="Grigoriev I.V."/>
            <person name="Hibbett D.S."/>
        </authorList>
    </citation>
    <scope>NUCLEOTIDE SEQUENCE [LARGE SCALE GENOMIC DNA]</scope>
    <source>
        <strain evidence="7 8">MD-104</strain>
    </source>
</reference>
<evidence type="ECO:0000256" key="6">
    <source>
        <dbReference type="SAM" id="MobiDB-lite"/>
    </source>
</evidence>
<protein>
    <submittedName>
        <fullName evidence="7">S-adenosyl-L-methionine-dependent methyltransferase</fullName>
    </submittedName>
</protein>
<keyword evidence="3 7" id="KW-0808">Transferase</keyword>
<proteinExistence type="inferred from homology"/>
<dbReference type="Gene3D" id="3.40.50.150">
    <property type="entry name" value="Vaccinia Virus protein VP39"/>
    <property type="match status" value="1"/>
</dbReference>
<dbReference type="OMA" id="WGGLAEF"/>
<evidence type="ECO:0000313" key="7">
    <source>
        <dbReference type="EMBL" id="PCH40220.1"/>
    </source>
</evidence>
<dbReference type="GO" id="GO:0008168">
    <property type="term" value="F:methyltransferase activity"/>
    <property type="evidence" value="ECO:0007669"/>
    <property type="project" value="UniProtKB-KW"/>
</dbReference>
<dbReference type="InterPro" id="IPR029063">
    <property type="entry name" value="SAM-dependent_MTases_sf"/>
</dbReference>
<dbReference type="STRING" id="742152.A0A2H3JDA1"/>
<evidence type="ECO:0000256" key="5">
    <source>
        <dbReference type="ARBA" id="ARBA00023098"/>
    </source>
</evidence>
<keyword evidence="5" id="KW-0443">Lipid metabolism</keyword>
<comment type="similarity">
    <text evidence="1">Belongs to the CFA/CMAS family.</text>
</comment>
<dbReference type="EMBL" id="KB468053">
    <property type="protein sequence ID" value="PCH40220.1"/>
    <property type="molecule type" value="Genomic_DNA"/>
</dbReference>
<keyword evidence="4" id="KW-0949">S-adenosyl-L-methionine</keyword>
<dbReference type="OrthoDB" id="8300214at2759"/>
<organism evidence="7 8">
    <name type="scientific">Wolfiporia cocos (strain MD-104)</name>
    <name type="common">Brown rot fungus</name>
    <dbReference type="NCBI Taxonomy" id="742152"/>
    <lineage>
        <taxon>Eukaryota</taxon>
        <taxon>Fungi</taxon>
        <taxon>Dikarya</taxon>
        <taxon>Basidiomycota</taxon>
        <taxon>Agaricomycotina</taxon>
        <taxon>Agaricomycetes</taxon>
        <taxon>Polyporales</taxon>
        <taxon>Phaeolaceae</taxon>
        <taxon>Wolfiporia</taxon>
    </lineage>
</organism>
<dbReference type="GO" id="GO:0008610">
    <property type="term" value="P:lipid biosynthetic process"/>
    <property type="evidence" value="ECO:0007669"/>
    <property type="project" value="InterPro"/>
</dbReference>
<feature type="compositionally biased region" description="Acidic residues" evidence="6">
    <location>
        <begin position="198"/>
        <end position="213"/>
    </location>
</feature>
<dbReference type="AlphaFoldDB" id="A0A2H3JDA1"/>
<sequence length="530" mass="58601">MSTPLMQRTWSSVQERVLIPTALAVLSTACSFSEKAVVKALSHLSHGKLTIETPSGVHVFPSHPASDAVADASMLSAELKVADPRFWFRVAMMGDLGFAEAYMYGELLLANRACLTALESPLTRSGRLKLFVQPSLSFFSARVVDALVTARQNISAHYDISNAMFSGSSASTHAQANGRPSQSFESEEPGKGSIGGYEAEDDEEEENEEDEEEHALHDAQMRKLRHIIRRADIRPGHRVLEIGTGWGSLALLIAGTILRTHVDTLTLSEEQASLARERVRAAGLDADGEGYGEEPGSWTCGGFCETSPPSDKPERNGASCVCVEKAREEGKDRRGTVRVHLLDFRAMPAEWAGRFDRVVSVEMVEAVGKDGLETYWSQIDWALKPDTGAGVVQSITLPEARFDSYVNDTDFLRKWVLFPGGFLPTLALLVASMTAGAKGRLVVEGVENIGPHYARTLRTWRSRFERRFDAWIAPALREEHPKMCDQEVEMFGRKWVYYFAYCEIGFTSRALGDHIVTFTREGNIELGCQM</sequence>
<dbReference type="PIRSF" id="PIRSF003085">
    <property type="entry name" value="CMAS"/>
    <property type="match status" value="1"/>
</dbReference>